<dbReference type="InterPro" id="IPR044742">
    <property type="entry name" value="DEAD/DEAH_RhlB"/>
</dbReference>
<dbReference type="STRING" id="29655.A0A0K9Q0H4"/>
<proteinExistence type="predicted"/>
<dbReference type="GO" id="GO:0003729">
    <property type="term" value="F:mRNA binding"/>
    <property type="evidence" value="ECO:0000318"/>
    <property type="project" value="GO_Central"/>
</dbReference>
<protein>
    <recommendedName>
        <fullName evidence="1">RNA helicase</fullName>
        <ecNumber evidence="1">3.6.4.13</ecNumber>
    </recommendedName>
</protein>
<dbReference type="CDD" id="cd00268">
    <property type="entry name" value="DEADc"/>
    <property type="match status" value="1"/>
</dbReference>
<dbReference type="PANTHER" id="PTHR47963">
    <property type="entry name" value="DEAD-BOX ATP-DEPENDENT RNA HELICASE 47, MITOCHONDRIAL"/>
    <property type="match status" value="1"/>
</dbReference>
<dbReference type="InterPro" id="IPR050547">
    <property type="entry name" value="DEAD_box_RNA_helicases"/>
</dbReference>
<sequence length="459" mass="51550">MNSLLPIVAPSGGTWPFSGNKTLHLLPFFFTPRIKIPKSRTNTFLRVDSSSSSPATLRDVCNGRVPDHILQKAEEAGFTIPTDVQAKSLPILLSQRDCILHAQTGSGKTLAYLLSIFSAVNFQSSAVQALIVVPTRELGIQVTKVARKLAAKSGGLDTVQKTCTVMALLDGGMLKRHKSWLKAEPPAIVVATIGSLYKMLEKRIFKLEALKVLVIDEVDFMFYSSKQVHSLRKLLTSYSTIKTRQTIFASASIPQHNHFLSECIQQKWTKSDAVHIHVNPVTPLPSNFKHNFLISKKCQRLHTLLSILHKNKPRSAIIFVGDQSERSKRAGETPSTTLVVEFLKSNYKQGLEILLLEEDMNFNARVNSLLEVRQRCCILVATDIAGRGVDLPETSHIYNFDLPKTAIEYLHRSGRTGRKPFSDEIYTVTSLITQDERFVLQKFENELMFQCEEQEEEIE</sequence>
<gene>
    <name evidence="9" type="ORF">ZOSMA_139G00380</name>
</gene>
<dbReference type="OMA" id="RRFLHDC"/>
<keyword evidence="10" id="KW-1185">Reference proteome</keyword>
<keyword evidence="3" id="KW-0378">Hydrolase</keyword>
<evidence type="ECO:0000256" key="2">
    <source>
        <dbReference type="ARBA" id="ARBA00022741"/>
    </source>
</evidence>
<reference evidence="10" key="1">
    <citation type="journal article" date="2016" name="Nature">
        <title>The genome of the seagrass Zostera marina reveals angiosperm adaptation to the sea.</title>
        <authorList>
            <person name="Olsen J.L."/>
            <person name="Rouze P."/>
            <person name="Verhelst B."/>
            <person name="Lin Y.-C."/>
            <person name="Bayer T."/>
            <person name="Collen J."/>
            <person name="Dattolo E."/>
            <person name="De Paoli E."/>
            <person name="Dittami S."/>
            <person name="Maumus F."/>
            <person name="Michel G."/>
            <person name="Kersting A."/>
            <person name="Lauritano C."/>
            <person name="Lohaus R."/>
            <person name="Toepel M."/>
            <person name="Tonon T."/>
            <person name="Vanneste K."/>
            <person name="Amirebrahimi M."/>
            <person name="Brakel J."/>
            <person name="Bostroem C."/>
            <person name="Chovatia M."/>
            <person name="Grimwood J."/>
            <person name="Jenkins J.W."/>
            <person name="Jueterbock A."/>
            <person name="Mraz A."/>
            <person name="Stam W.T."/>
            <person name="Tice H."/>
            <person name="Bornberg-Bauer E."/>
            <person name="Green P.J."/>
            <person name="Pearson G.A."/>
            <person name="Procaccini G."/>
            <person name="Duarte C.M."/>
            <person name="Schmutz J."/>
            <person name="Reusch T.B.H."/>
            <person name="Van de Peer Y."/>
        </authorList>
    </citation>
    <scope>NUCLEOTIDE SEQUENCE [LARGE SCALE GENOMIC DNA]</scope>
    <source>
        <strain evidence="10">cv. Finnish</strain>
    </source>
</reference>
<name>A0A0K9Q0H4_ZOSMR</name>
<evidence type="ECO:0000313" key="9">
    <source>
        <dbReference type="EMBL" id="KMZ73960.1"/>
    </source>
</evidence>
<dbReference type="GO" id="GO:0005524">
    <property type="term" value="F:ATP binding"/>
    <property type="evidence" value="ECO:0007669"/>
    <property type="project" value="UniProtKB-KW"/>
</dbReference>
<dbReference type="InterPro" id="IPR011545">
    <property type="entry name" value="DEAD/DEAH_box_helicase_dom"/>
</dbReference>
<dbReference type="SUPFAM" id="SSF52540">
    <property type="entry name" value="P-loop containing nucleoside triphosphate hydrolases"/>
    <property type="match status" value="1"/>
</dbReference>
<evidence type="ECO:0000256" key="6">
    <source>
        <dbReference type="ARBA" id="ARBA00047984"/>
    </source>
</evidence>
<feature type="domain" description="Helicase C-terminal" evidence="8">
    <location>
        <begin position="300"/>
        <end position="459"/>
    </location>
</feature>
<evidence type="ECO:0000313" key="10">
    <source>
        <dbReference type="Proteomes" id="UP000036987"/>
    </source>
</evidence>
<dbReference type="PROSITE" id="PS51192">
    <property type="entry name" value="HELICASE_ATP_BIND_1"/>
    <property type="match status" value="1"/>
</dbReference>
<evidence type="ECO:0000256" key="5">
    <source>
        <dbReference type="ARBA" id="ARBA00022840"/>
    </source>
</evidence>
<dbReference type="CDD" id="cd18787">
    <property type="entry name" value="SF2_C_DEAD"/>
    <property type="match status" value="1"/>
</dbReference>
<keyword evidence="2" id="KW-0547">Nucleotide-binding</keyword>
<evidence type="ECO:0000256" key="1">
    <source>
        <dbReference type="ARBA" id="ARBA00012552"/>
    </source>
</evidence>
<dbReference type="Proteomes" id="UP000036987">
    <property type="component" value="Unassembled WGS sequence"/>
</dbReference>
<comment type="caution">
    <text evidence="9">The sequence shown here is derived from an EMBL/GenBank/DDBJ whole genome shotgun (WGS) entry which is preliminary data.</text>
</comment>
<dbReference type="Pfam" id="PF00271">
    <property type="entry name" value="Helicase_C"/>
    <property type="match status" value="1"/>
</dbReference>
<dbReference type="GO" id="GO:0016787">
    <property type="term" value="F:hydrolase activity"/>
    <property type="evidence" value="ECO:0007669"/>
    <property type="project" value="UniProtKB-KW"/>
</dbReference>
<dbReference type="PANTHER" id="PTHR47963:SF10">
    <property type="entry name" value="ATP-DEPENDENT RNA HELICASE DDX6_DHH1"/>
    <property type="match status" value="1"/>
</dbReference>
<comment type="catalytic activity">
    <reaction evidence="6">
        <text>ATP + H2O = ADP + phosphate + H(+)</text>
        <dbReference type="Rhea" id="RHEA:13065"/>
        <dbReference type="ChEBI" id="CHEBI:15377"/>
        <dbReference type="ChEBI" id="CHEBI:15378"/>
        <dbReference type="ChEBI" id="CHEBI:30616"/>
        <dbReference type="ChEBI" id="CHEBI:43474"/>
        <dbReference type="ChEBI" id="CHEBI:456216"/>
        <dbReference type="EC" id="3.6.4.13"/>
    </reaction>
</comment>
<keyword evidence="5" id="KW-0067">ATP-binding</keyword>
<accession>A0A0K9Q0H4</accession>
<dbReference type="PROSITE" id="PS51194">
    <property type="entry name" value="HELICASE_CTER"/>
    <property type="match status" value="1"/>
</dbReference>
<evidence type="ECO:0000256" key="3">
    <source>
        <dbReference type="ARBA" id="ARBA00022801"/>
    </source>
</evidence>
<dbReference type="InterPro" id="IPR001650">
    <property type="entry name" value="Helicase_C-like"/>
</dbReference>
<dbReference type="InterPro" id="IPR014001">
    <property type="entry name" value="Helicase_ATP-bd"/>
</dbReference>
<evidence type="ECO:0000259" key="7">
    <source>
        <dbReference type="PROSITE" id="PS51192"/>
    </source>
</evidence>
<dbReference type="Pfam" id="PF00270">
    <property type="entry name" value="DEAD"/>
    <property type="match status" value="1"/>
</dbReference>
<organism evidence="9 10">
    <name type="scientific">Zostera marina</name>
    <name type="common">Eelgrass</name>
    <dbReference type="NCBI Taxonomy" id="29655"/>
    <lineage>
        <taxon>Eukaryota</taxon>
        <taxon>Viridiplantae</taxon>
        <taxon>Streptophyta</taxon>
        <taxon>Embryophyta</taxon>
        <taxon>Tracheophyta</taxon>
        <taxon>Spermatophyta</taxon>
        <taxon>Magnoliopsida</taxon>
        <taxon>Liliopsida</taxon>
        <taxon>Zosteraceae</taxon>
        <taxon>Zostera</taxon>
    </lineage>
</organism>
<dbReference type="SMART" id="SM00487">
    <property type="entry name" value="DEXDc"/>
    <property type="match status" value="1"/>
</dbReference>
<dbReference type="AlphaFoldDB" id="A0A0K9Q0H4"/>
<dbReference type="Gene3D" id="3.40.50.300">
    <property type="entry name" value="P-loop containing nucleotide triphosphate hydrolases"/>
    <property type="match status" value="2"/>
</dbReference>
<dbReference type="GO" id="GO:0003724">
    <property type="term" value="F:RNA helicase activity"/>
    <property type="evidence" value="ECO:0000318"/>
    <property type="project" value="GO_Central"/>
</dbReference>
<dbReference type="InterPro" id="IPR027417">
    <property type="entry name" value="P-loop_NTPase"/>
</dbReference>
<dbReference type="EC" id="3.6.4.13" evidence="1"/>
<evidence type="ECO:0000259" key="8">
    <source>
        <dbReference type="PROSITE" id="PS51194"/>
    </source>
</evidence>
<feature type="domain" description="Helicase ATP-binding" evidence="7">
    <location>
        <begin position="89"/>
        <end position="271"/>
    </location>
</feature>
<keyword evidence="4 9" id="KW-0347">Helicase</keyword>
<dbReference type="EMBL" id="LFYR01000513">
    <property type="protein sequence ID" value="KMZ73960.1"/>
    <property type="molecule type" value="Genomic_DNA"/>
</dbReference>
<dbReference type="OrthoDB" id="10256233at2759"/>
<evidence type="ECO:0000256" key="4">
    <source>
        <dbReference type="ARBA" id="ARBA00022806"/>
    </source>
</evidence>
<dbReference type="SMART" id="SM00490">
    <property type="entry name" value="HELICc"/>
    <property type="match status" value="1"/>
</dbReference>